<gene>
    <name evidence="3" type="ORF">IscW_ISCW010100</name>
</gene>
<reference evidence="4" key="2">
    <citation type="submission" date="2020-05" db="UniProtKB">
        <authorList>
            <consortium name="EnsemblMetazoa"/>
        </authorList>
    </citation>
    <scope>IDENTIFICATION</scope>
    <source>
        <strain evidence="4">wikel</strain>
    </source>
</reference>
<feature type="transmembrane region" description="Helical" evidence="2">
    <location>
        <begin position="140"/>
        <end position="160"/>
    </location>
</feature>
<sequence length="435" mass="47640">MKRRTAYTSPAMVWAPVLEQSIMRAADVVVVESTSRSRIRRRRRLFRQAPRPCHPSPVNSPSPSHQTCRRGKGRRLRHGGARAAFPWPELLRSKSELYDPGPRTWLRSVADVELSPPRRNPILTRRSTAAMSLRRSSHHFASTMLSTMLLMAAVASWGLVTANPRPNDVFGTTIDEQPPKHQGSLADQKPLSSGTSQRDACSLDDYLATLTLSDMEKVIERYAKLQGMTVSGLIKQLYSSLYSSIKRKVVTNERLSPMALEAMQELCVSGLGPAYQVGPIGGPLASGMPGVSGFLLPNTEFAPLPPLKTLRPPPGAKLVIQAGLNDVQLPEASIVVSPQMTLLEALRRADYKLAADTGLGEGVLQLGFSATRACYIVEAVAGLKATLDRAWKIAINDRFGKLVFEDVCLPGRDDLVVHPKMTITLTYSDVKRTAV</sequence>
<accession>B7PZ73</accession>
<organism>
    <name type="scientific">Ixodes scapularis</name>
    <name type="common">Black-legged tick</name>
    <name type="synonym">Deer tick</name>
    <dbReference type="NCBI Taxonomy" id="6945"/>
    <lineage>
        <taxon>Eukaryota</taxon>
        <taxon>Metazoa</taxon>
        <taxon>Ecdysozoa</taxon>
        <taxon>Arthropoda</taxon>
        <taxon>Chelicerata</taxon>
        <taxon>Arachnida</taxon>
        <taxon>Acari</taxon>
        <taxon>Parasitiformes</taxon>
        <taxon>Ixodida</taxon>
        <taxon>Ixodoidea</taxon>
        <taxon>Ixodidae</taxon>
        <taxon>Ixodinae</taxon>
        <taxon>Ixodes</taxon>
    </lineage>
</organism>
<evidence type="ECO:0000313" key="4">
    <source>
        <dbReference type="EnsemblMetazoa" id="ISCW010100-PA"/>
    </source>
</evidence>
<dbReference type="EMBL" id="DS824912">
    <property type="protein sequence ID" value="EEC11895.1"/>
    <property type="molecule type" value="Genomic_DNA"/>
</dbReference>
<keyword evidence="2" id="KW-0472">Membrane</keyword>
<evidence type="ECO:0000313" key="5">
    <source>
        <dbReference type="Proteomes" id="UP000001555"/>
    </source>
</evidence>
<evidence type="ECO:0000256" key="2">
    <source>
        <dbReference type="SAM" id="Phobius"/>
    </source>
</evidence>
<dbReference type="AlphaFoldDB" id="B7PZ73"/>
<evidence type="ECO:0000313" key="3">
    <source>
        <dbReference type="EMBL" id="EEC11895.1"/>
    </source>
</evidence>
<protein>
    <submittedName>
        <fullName evidence="3 4">Uncharacterized protein</fullName>
    </submittedName>
</protein>
<proteinExistence type="predicted"/>
<feature type="region of interest" description="Disordered" evidence="1">
    <location>
        <begin position="49"/>
        <end position="79"/>
    </location>
</feature>
<dbReference type="EnsemblMetazoa" id="ISCW010100-RA">
    <property type="protein sequence ID" value="ISCW010100-PA"/>
    <property type="gene ID" value="ISCW010100"/>
</dbReference>
<dbReference type="VEuPathDB" id="VectorBase:ISCP_028572"/>
<feature type="compositionally biased region" description="Basic residues" evidence="1">
    <location>
        <begin position="67"/>
        <end position="79"/>
    </location>
</feature>
<dbReference type="Proteomes" id="UP000001555">
    <property type="component" value="Unassembled WGS sequence"/>
</dbReference>
<keyword evidence="5" id="KW-1185">Reference proteome</keyword>
<name>B7PZ73_IXOSC</name>
<dbReference type="PaxDb" id="6945-B7PZ73"/>
<dbReference type="HOGENOM" id="CLU_630523_0_0_1"/>
<dbReference type="InParanoid" id="B7PZ73"/>
<dbReference type="VEuPathDB" id="VectorBase:ISCI010100"/>
<dbReference type="OrthoDB" id="6428881at2759"/>
<keyword evidence="2" id="KW-0812">Transmembrane</keyword>
<dbReference type="EMBL" id="ABJB010301897">
    <property type="status" value="NOT_ANNOTATED_CDS"/>
    <property type="molecule type" value="Genomic_DNA"/>
</dbReference>
<dbReference type="VEuPathDB" id="VectorBase:ISCW010100"/>
<evidence type="ECO:0000256" key="1">
    <source>
        <dbReference type="SAM" id="MobiDB-lite"/>
    </source>
</evidence>
<dbReference type="EMBL" id="ABJB011130766">
    <property type="status" value="NOT_ANNOTATED_CDS"/>
    <property type="molecule type" value="Genomic_DNA"/>
</dbReference>
<reference evidence="3 5" key="1">
    <citation type="submission" date="2008-03" db="EMBL/GenBank/DDBJ databases">
        <title>Annotation of Ixodes scapularis.</title>
        <authorList>
            <consortium name="Ixodes scapularis Genome Project Consortium"/>
            <person name="Caler E."/>
            <person name="Hannick L.I."/>
            <person name="Bidwell S."/>
            <person name="Joardar V."/>
            <person name="Thiagarajan M."/>
            <person name="Amedeo P."/>
            <person name="Galinsky K.J."/>
            <person name="Schobel S."/>
            <person name="Inman J."/>
            <person name="Hostetler J."/>
            <person name="Miller J."/>
            <person name="Hammond M."/>
            <person name="Megy K."/>
            <person name="Lawson D."/>
            <person name="Kodira C."/>
            <person name="Sutton G."/>
            <person name="Meyer J."/>
            <person name="Hill C.A."/>
            <person name="Birren B."/>
            <person name="Nene V."/>
            <person name="Collins F."/>
            <person name="Alarcon-Chaidez F."/>
            <person name="Wikel S."/>
            <person name="Strausberg R."/>
        </authorList>
    </citation>
    <scope>NUCLEOTIDE SEQUENCE [LARGE SCALE GENOMIC DNA]</scope>
    <source>
        <strain evidence="5">Wikel</strain>
        <strain evidence="3">Wikel colony</strain>
    </source>
</reference>
<dbReference type="EMBL" id="ABJB011136541">
    <property type="status" value="NOT_ANNOTATED_CDS"/>
    <property type="molecule type" value="Genomic_DNA"/>
</dbReference>
<feature type="region of interest" description="Disordered" evidence="1">
    <location>
        <begin position="172"/>
        <end position="198"/>
    </location>
</feature>
<keyword evidence="2" id="KW-1133">Transmembrane helix</keyword>